<dbReference type="RefSeq" id="XP_014168471.1">
    <property type="nucleotide sequence ID" value="XM_014312996.1"/>
</dbReference>
<dbReference type="GO" id="GO:0005829">
    <property type="term" value="C:cytosol"/>
    <property type="evidence" value="ECO:0007669"/>
    <property type="project" value="TreeGrafter"/>
</dbReference>
<dbReference type="PANTHER" id="PTHR20882">
    <property type="entry name" value="CYTOPLASMIC TRNA 2-THIOLATION PROTEIN 2"/>
    <property type="match status" value="1"/>
</dbReference>
<dbReference type="STRING" id="655863.F0XUR0"/>
<evidence type="ECO:0000313" key="5">
    <source>
        <dbReference type="Proteomes" id="UP000007796"/>
    </source>
</evidence>
<dbReference type="GO" id="GO:0000049">
    <property type="term" value="F:tRNA binding"/>
    <property type="evidence" value="ECO:0007669"/>
    <property type="project" value="InterPro"/>
</dbReference>
<dbReference type="GO" id="GO:0016779">
    <property type="term" value="F:nucleotidyltransferase activity"/>
    <property type="evidence" value="ECO:0007669"/>
    <property type="project" value="UniProtKB-UniRule"/>
</dbReference>
<reference evidence="4 5" key="1">
    <citation type="journal article" date="2011" name="Proc. Natl. Acad. Sci. U.S.A.">
        <title>Genome and transcriptome analyses of the mountain pine beetle-fungal symbiont Grosmannia clavigera, a lodgepole pine pathogen.</title>
        <authorList>
            <person name="DiGuistini S."/>
            <person name="Wang Y."/>
            <person name="Liao N.Y."/>
            <person name="Taylor G."/>
            <person name="Tanguay P."/>
            <person name="Feau N."/>
            <person name="Henrissat B."/>
            <person name="Chan S.K."/>
            <person name="Hesse-Orce U."/>
            <person name="Alamouti S.M."/>
            <person name="Tsui C.K.M."/>
            <person name="Docking R.T."/>
            <person name="Levasseur A."/>
            <person name="Haridas S."/>
            <person name="Robertson G."/>
            <person name="Birol I."/>
            <person name="Holt R.A."/>
            <person name="Marra M.A."/>
            <person name="Hamelin R.C."/>
            <person name="Hirst M."/>
            <person name="Jones S.J.M."/>
            <person name="Bohlmann J."/>
            <person name="Breuil C."/>
        </authorList>
    </citation>
    <scope>NUCLEOTIDE SEQUENCE [LARGE SCALE GENOMIC DNA]</scope>
    <source>
        <strain evidence="5">kw1407 / UAMH 11150</strain>
    </source>
</reference>
<accession>F0XUR0</accession>
<dbReference type="Proteomes" id="UP000007796">
    <property type="component" value="Unassembled WGS sequence"/>
</dbReference>
<keyword evidence="5" id="KW-1185">Reference proteome</keyword>
<dbReference type="EMBL" id="GL630006">
    <property type="protein sequence ID" value="EFW98988.1"/>
    <property type="molecule type" value="Genomic_DNA"/>
</dbReference>
<dbReference type="FunCoup" id="F0XUR0">
    <property type="interactions" value="155"/>
</dbReference>
<comment type="pathway">
    <text evidence="3">tRNA modification; 5-methoxycarbonylmethyl-2-thiouridine-tRNA biosynthesis.</text>
</comment>
<dbReference type="GO" id="GO:0032447">
    <property type="term" value="P:protein urmylation"/>
    <property type="evidence" value="ECO:0007669"/>
    <property type="project" value="UniProtKB-UniRule"/>
</dbReference>
<dbReference type="eggNOG" id="KOG2594">
    <property type="taxonomic scope" value="Eukaryota"/>
</dbReference>
<dbReference type="OrthoDB" id="25129at2759"/>
<dbReference type="UniPathway" id="UPA00988"/>
<dbReference type="GO" id="GO:0002143">
    <property type="term" value="P:tRNA wobble position uridine thiolation"/>
    <property type="evidence" value="ECO:0007669"/>
    <property type="project" value="TreeGrafter"/>
</dbReference>
<dbReference type="Gene3D" id="3.40.50.620">
    <property type="entry name" value="HUPs"/>
    <property type="match status" value="1"/>
</dbReference>
<evidence type="ECO:0000313" key="4">
    <source>
        <dbReference type="EMBL" id="EFW98988.1"/>
    </source>
</evidence>
<evidence type="ECO:0000256" key="2">
    <source>
        <dbReference type="ARBA" id="ARBA00022694"/>
    </source>
</evidence>
<comment type="subcellular location">
    <subcellularLocation>
        <location evidence="3">Cytoplasm</location>
    </subcellularLocation>
</comment>
<keyword evidence="1 3" id="KW-0963">Cytoplasm</keyword>
<dbReference type="HOGENOM" id="CLU_024534_3_0_1"/>
<gene>
    <name evidence="3" type="primary">NCS2</name>
    <name evidence="3" type="synonym">CTU2</name>
    <name evidence="4" type="ORF">CMQ_4840</name>
</gene>
<dbReference type="AlphaFoldDB" id="F0XUR0"/>
<dbReference type="Pfam" id="PF10288">
    <property type="entry name" value="CTU2"/>
    <property type="match status" value="1"/>
</dbReference>
<sequence length="459" mass="50464">MALQTEAPLRCKRCSVNDAVLKIRIDHVCSDCYCRFIATKTVKRLEVLNRDTRGTTPQHRQKVGSASEWRANNSKASFLLGLSFGQSSASLVAICEQIVVGRLAKGRDAAFTLHVVHVDTDLQSSEADKNGASSEQSRVTQLLDRWRLRFPRFTFERVPLADVLELKAMDWSLLIPPGSEEMEENGGAAPSSPLSPAGRLRAMLSRLPSASSRQDVLDMLVRRLLIARAVAANHRALLLGCSTTALAERTLAETAKGRGFSLPWQIHDGPPAEDTGADADGSARRPSTSTLLYYPLRELFRKELVTYTGLTQPSLADLVFPPLPSAVSPLSSAPAATPPAVVSHKHLSIEEVMARYFAEVEENYPSVVANVVKTATKLERRDDVDDDEDTWTRASETTGERTTRRKYHGCGMCGMPLDDLGNERWKGEIGELDNIDNTGSQQSSEPRRLCYGCERSVKG</sequence>
<comment type="similarity">
    <text evidence="3">Belongs to the CTU2/NCS2 family.</text>
</comment>
<dbReference type="HAMAP" id="MF_03054">
    <property type="entry name" value="CTU2"/>
    <property type="match status" value="1"/>
</dbReference>
<name>F0XUR0_GROCL</name>
<keyword evidence="2 3" id="KW-0819">tRNA processing</keyword>
<proteinExistence type="inferred from homology"/>
<dbReference type="InterPro" id="IPR014729">
    <property type="entry name" value="Rossmann-like_a/b/a_fold"/>
</dbReference>
<protein>
    <recommendedName>
        <fullName evidence="3">Cytoplasmic tRNA 2-thiolation protein 2</fullName>
    </recommendedName>
</protein>
<organism evidence="5">
    <name type="scientific">Grosmannia clavigera (strain kw1407 / UAMH 11150)</name>
    <name type="common">Blue stain fungus</name>
    <name type="synonym">Graphiocladiella clavigera</name>
    <dbReference type="NCBI Taxonomy" id="655863"/>
    <lineage>
        <taxon>Eukaryota</taxon>
        <taxon>Fungi</taxon>
        <taxon>Dikarya</taxon>
        <taxon>Ascomycota</taxon>
        <taxon>Pezizomycotina</taxon>
        <taxon>Sordariomycetes</taxon>
        <taxon>Sordariomycetidae</taxon>
        <taxon>Ophiostomatales</taxon>
        <taxon>Ophiostomataceae</taxon>
        <taxon>Leptographium</taxon>
    </lineage>
</organism>
<dbReference type="GO" id="GO:0016783">
    <property type="term" value="F:sulfurtransferase activity"/>
    <property type="evidence" value="ECO:0007669"/>
    <property type="project" value="TreeGrafter"/>
</dbReference>
<dbReference type="InParanoid" id="F0XUR0"/>
<dbReference type="InterPro" id="IPR019407">
    <property type="entry name" value="CTU2"/>
</dbReference>
<comment type="function">
    <text evidence="3">Plays a central role in 2-thiolation of mcm(5)S(2)U at tRNA wobble positions of tRNA(Lys), tRNA(Glu) and tRNA(Gln). May act by forming a heterodimer with NCS6 that ligates sulfur from thiocarboxylated URM1 onto the uridine of tRNAs at wobble position. Prior mcm(5) tRNA modification by the elongator complex is required for 2-thiolation. May also be involved in protein urmylation.</text>
</comment>
<evidence type="ECO:0000256" key="1">
    <source>
        <dbReference type="ARBA" id="ARBA00022490"/>
    </source>
</evidence>
<dbReference type="GeneID" id="25978096"/>
<dbReference type="PANTHER" id="PTHR20882:SF14">
    <property type="entry name" value="CYTOPLASMIC TRNA 2-THIOLATION PROTEIN 2"/>
    <property type="match status" value="1"/>
</dbReference>
<evidence type="ECO:0000256" key="3">
    <source>
        <dbReference type="HAMAP-Rule" id="MF_03054"/>
    </source>
</evidence>